<accession>A0A1T4XWK0</accession>
<evidence type="ECO:0000256" key="1">
    <source>
        <dbReference type="SAM" id="Phobius"/>
    </source>
</evidence>
<gene>
    <name evidence="2" type="ORF">SAMN06295879_1838</name>
</gene>
<keyword evidence="1" id="KW-0812">Transmembrane</keyword>
<organism evidence="2 3">
    <name type="scientific">Agreia bicolorata</name>
    <dbReference type="NCBI Taxonomy" id="110935"/>
    <lineage>
        <taxon>Bacteria</taxon>
        <taxon>Bacillati</taxon>
        <taxon>Actinomycetota</taxon>
        <taxon>Actinomycetes</taxon>
        <taxon>Micrococcales</taxon>
        <taxon>Microbacteriaceae</taxon>
        <taxon>Agreia</taxon>
    </lineage>
</organism>
<dbReference type="AlphaFoldDB" id="A0A1T4XWK0"/>
<feature type="transmembrane region" description="Helical" evidence="1">
    <location>
        <begin position="59"/>
        <end position="83"/>
    </location>
</feature>
<name>A0A1T4XWK0_9MICO</name>
<evidence type="ECO:0000313" key="2">
    <source>
        <dbReference type="EMBL" id="SKA93890.1"/>
    </source>
</evidence>
<dbReference type="EMBL" id="FUYG01000004">
    <property type="protein sequence ID" value="SKA93890.1"/>
    <property type="molecule type" value="Genomic_DNA"/>
</dbReference>
<feature type="transmembrane region" description="Helical" evidence="1">
    <location>
        <begin position="120"/>
        <end position="141"/>
    </location>
</feature>
<feature type="transmembrane region" description="Helical" evidence="1">
    <location>
        <begin position="95"/>
        <end position="114"/>
    </location>
</feature>
<feature type="transmembrane region" description="Helical" evidence="1">
    <location>
        <begin position="24"/>
        <end position="47"/>
    </location>
</feature>
<keyword evidence="1" id="KW-0472">Membrane</keyword>
<protein>
    <submittedName>
        <fullName evidence="2">Uncharacterized protein</fullName>
    </submittedName>
</protein>
<dbReference type="Proteomes" id="UP000189735">
    <property type="component" value="Unassembled WGS sequence"/>
</dbReference>
<proteinExistence type="predicted"/>
<reference evidence="3" key="1">
    <citation type="submission" date="2017-02" db="EMBL/GenBank/DDBJ databases">
        <authorList>
            <person name="Varghese N."/>
            <person name="Submissions S."/>
        </authorList>
    </citation>
    <scope>NUCLEOTIDE SEQUENCE [LARGE SCALE GENOMIC DNA]</scope>
    <source>
        <strain evidence="3">VKM Ac-2052</strain>
    </source>
</reference>
<sequence length="146" mass="15168">MSEPLNSKPNPGEQLSDQSSRRPILLIALSVALGAEAALATGVTVWLVFELLTATPDSFASAVVILLLAAGLACALWAMAVGLLRGQSWVRGAALTWQLLQIAVAIGCFQGVFAVPSLGWALLIPAVIAILLLMSPPVVAATRRLS</sequence>
<keyword evidence="1" id="KW-1133">Transmembrane helix</keyword>
<evidence type="ECO:0000313" key="3">
    <source>
        <dbReference type="Proteomes" id="UP000189735"/>
    </source>
</evidence>